<evidence type="ECO:0000259" key="4">
    <source>
        <dbReference type="Pfam" id="PF01494"/>
    </source>
</evidence>
<evidence type="ECO:0000256" key="1">
    <source>
        <dbReference type="ARBA" id="ARBA00023002"/>
    </source>
</evidence>
<dbReference type="InterPro" id="IPR036188">
    <property type="entry name" value="FAD/NAD-bd_sf"/>
</dbReference>
<dbReference type="Proteomes" id="UP000594263">
    <property type="component" value="Unplaced"/>
</dbReference>
<comment type="similarity">
    <text evidence="3">Belongs to the 3-hydroxybenzoate 6-hydroxylase family.</text>
</comment>
<proteinExistence type="inferred from homology"/>
<dbReference type="Pfam" id="PF01494">
    <property type="entry name" value="FAD_binding_3"/>
    <property type="match status" value="1"/>
</dbReference>
<evidence type="ECO:0000313" key="5">
    <source>
        <dbReference type="EnsemblPlants" id="Kaladp0055s0156.1.v1.1"/>
    </source>
</evidence>
<evidence type="ECO:0000256" key="3">
    <source>
        <dbReference type="ARBA" id="ARBA00024018"/>
    </source>
</evidence>
<dbReference type="PANTHER" id="PTHR45934:SF28">
    <property type="entry name" value="OS03G0153100 PROTEIN"/>
    <property type="match status" value="1"/>
</dbReference>
<keyword evidence="1" id="KW-0560">Oxidoreductase</keyword>
<dbReference type="PANTHER" id="PTHR45934">
    <property type="entry name" value="FAD/NAD(P)-BINDING OXIDOREDUCTASE FAMILY PROTEIN"/>
    <property type="match status" value="1"/>
</dbReference>
<protein>
    <recommendedName>
        <fullName evidence="4">FAD-binding domain-containing protein</fullName>
    </recommendedName>
</protein>
<keyword evidence="2" id="KW-0503">Monooxygenase</keyword>
<sequence length="403" mass="44746">MEVIDSDIVIVGAGISGLATSLALHRLGVKSVVLEASDQLRTTGFALTIWGNAWRALDALGVSEALRQQHMQLFELQATSLTSGKNTAEKPLKATGKHGEQEIRCLKRTVLLEALARELPQGTIRYSSKLVHFEGSGNYKLLHLADGTVIKAKILVGCDGVNSIVAKWLGLGKAAYTGRSTMRGFVSYEHKHGYEHKFWQYFGEGFRAGILPCDEKSVYWFLTYSPSTQTAGMEHDPSRMKQYVKSKLQNIDENIQAAIHNTSSDTIFSSPLRYRHPWEFFTRSISKGNVCVAGDAFHPMTPDVGQGGCAALEDAVVLARCIGRALSETGVEEHKRIEMGLAKYAKERRWRGFQLVLTAYLVGWIQVGNWKVTRFFRDKFLSSHLADLLLKSSDFDCGKLSVL</sequence>
<reference evidence="5" key="1">
    <citation type="submission" date="2021-01" db="UniProtKB">
        <authorList>
            <consortium name="EnsemblPlants"/>
        </authorList>
    </citation>
    <scope>IDENTIFICATION</scope>
</reference>
<dbReference type="PRINTS" id="PR00420">
    <property type="entry name" value="RNGMNOXGNASE"/>
</dbReference>
<evidence type="ECO:0000313" key="6">
    <source>
        <dbReference type="Proteomes" id="UP000594263"/>
    </source>
</evidence>
<dbReference type="OMA" id="VTHGKEM"/>
<accession>A0A7N0U5P6</accession>
<dbReference type="GO" id="GO:0004497">
    <property type="term" value="F:monooxygenase activity"/>
    <property type="evidence" value="ECO:0007669"/>
    <property type="project" value="UniProtKB-KW"/>
</dbReference>
<dbReference type="AlphaFoldDB" id="A0A7N0U5P6"/>
<dbReference type="Gene3D" id="3.50.50.60">
    <property type="entry name" value="FAD/NAD(P)-binding domain"/>
    <property type="match status" value="1"/>
</dbReference>
<keyword evidence="6" id="KW-1185">Reference proteome</keyword>
<dbReference type="InterPro" id="IPR002938">
    <property type="entry name" value="FAD-bd"/>
</dbReference>
<organism evidence="5 6">
    <name type="scientific">Kalanchoe fedtschenkoi</name>
    <name type="common">Lavender scallops</name>
    <name type="synonym">South American air plant</name>
    <dbReference type="NCBI Taxonomy" id="63787"/>
    <lineage>
        <taxon>Eukaryota</taxon>
        <taxon>Viridiplantae</taxon>
        <taxon>Streptophyta</taxon>
        <taxon>Embryophyta</taxon>
        <taxon>Tracheophyta</taxon>
        <taxon>Spermatophyta</taxon>
        <taxon>Magnoliopsida</taxon>
        <taxon>eudicotyledons</taxon>
        <taxon>Gunneridae</taxon>
        <taxon>Pentapetalae</taxon>
        <taxon>Saxifragales</taxon>
        <taxon>Crassulaceae</taxon>
        <taxon>Kalanchoe</taxon>
    </lineage>
</organism>
<dbReference type="SUPFAM" id="SSF51905">
    <property type="entry name" value="FAD/NAD(P)-binding domain"/>
    <property type="match status" value="1"/>
</dbReference>
<name>A0A7N0U5P6_KALFE</name>
<dbReference type="GO" id="GO:0071949">
    <property type="term" value="F:FAD binding"/>
    <property type="evidence" value="ECO:0007669"/>
    <property type="project" value="InterPro"/>
</dbReference>
<dbReference type="EnsemblPlants" id="Kaladp0055s0156.1.v1.1">
    <property type="protein sequence ID" value="Kaladp0055s0156.1.v1.1"/>
    <property type="gene ID" value="Kaladp0055s0156.v1.1"/>
</dbReference>
<feature type="domain" description="FAD-binding" evidence="4">
    <location>
        <begin position="6"/>
        <end position="355"/>
    </location>
</feature>
<dbReference type="Gramene" id="Kaladp0055s0156.1.v1.1">
    <property type="protein sequence ID" value="Kaladp0055s0156.1.v1.1"/>
    <property type="gene ID" value="Kaladp0055s0156.v1.1"/>
</dbReference>
<dbReference type="InterPro" id="IPR044560">
    <property type="entry name" value="MOase"/>
</dbReference>
<evidence type="ECO:0000256" key="2">
    <source>
        <dbReference type="ARBA" id="ARBA00023033"/>
    </source>
</evidence>